<evidence type="ECO:0000313" key="5">
    <source>
        <dbReference type="EMBL" id="RSO60756.1"/>
    </source>
</evidence>
<reference evidence="5 6" key="1">
    <citation type="submission" date="2018-10" db="EMBL/GenBank/DDBJ databases">
        <title>GWAS and RNA-Seq identify cryptic mechanisms of antimicrobial resistance in Acinetobacter baumannii.</title>
        <authorList>
            <person name="Sahl J.W."/>
        </authorList>
    </citation>
    <scope>NUCLEOTIDE SEQUENCE [LARGE SCALE GENOMIC DNA]</scope>
    <source>
        <strain evidence="5 6">TG41018</strain>
    </source>
</reference>
<dbReference type="AlphaFoldDB" id="A0A3R9S7L0"/>
<dbReference type="InterPro" id="IPR020449">
    <property type="entry name" value="Tscrpt_reg_AraC-type_HTH"/>
</dbReference>
<dbReference type="PRINTS" id="PR00032">
    <property type="entry name" value="HTHARAC"/>
</dbReference>
<evidence type="ECO:0000259" key="4">
    <source>
        <dbReference type="PROSITE" id="PS01124"/>
    </source>
</evidence>
<dbReference type="Proteomes" id="UP000276905">
    <property type="component" value="Unassembled WGS sequence"/>
</dbReference>
<feature type="domain" description="HTH araC/xylS-type" evidence="4">
    <location>
        <begin position="197"/>
        <end position="295"/>
    </location>
</feature>
<dbReference type="SUPFAM" id="SSF46689">
    <property type="entry name" value="Homeodomain-like"/>
    <property type="match status" value="1"/>
</dbReference>
<keyword evidence="2" id="KW-0238">DNA-binding</keyword>
<sequence length="304" mass="34727">MLEKLLDIKDGYVIGRSVMKKILTLDEANIRVSKKIEMDMGSLHISRGNYPANQTSIIEVTEPTLAFILGSDVSEFRTQPEKESVKVFTGQFGLIKFIPKGTLISSSWNNTVDAVSVTFNEDPIKYYGQHHSYNNSIQPLSLFFDPLSCAIVNDLTQNKLEKSFQSAFDYLLHRVISKIQKKQIQGEKLQNIYRRVEQIAQEINQNLPDLYVDGKFIYESVFNEQQLRDAFIERFGCTPHTYALRAKVNSAKILLCETDLNLADIAGTLGFSDQSHFARVFKSHTSMTPKLFRSQNHNLIYIQK</sequence>
<dbReference type="GO" id="GO:0043565">
    <property type="term" value="F:sequence-specific DNA binding"/>
    <property type="evidence" value="ECO:0007669"/>
    <property type="project" value="InterPro"/>
</dbReference>
<dbReference type="PANTHER" id="PTHR43280:SF2">
    <property type="entry name" value="HTH-TYPE TRANSCRIPTIONAL REGULATOR EXSA"/>
    <property type="match status" value="1"/>
</dbReference>
<organism evidence="5 6">
    <name type="scientific">Acinetobacter lactucae</name>
    <dbReference type="NCBI Taxonomy" id="1785128"/>
    <lineage>
        <taxon>Bacteria</taxon>
        <taxon>Pseudomonadati</taxon>
        <taxon>Pseudomonadota</taxon>
        <taxon>Gammaproteobacteria</taxon>
        <taxon>Moraxellales</taxon>
        <taxon>Moraxellaceae</taxon>
        <taxon>Acinetobacter</taxon>
        <taxon>Acinetobacter calcoaceticus/baumannii complex</taxon>
    </lineage>
</organism>
<evidence type="ECO:0000256" key="1">
    <source>
        <dbReference type="ARBA" id="ARBA00023015"/>
    </source>
</evidence>
<keyword evidence="1" id="KW-0805">Transcription regulation</keyword>
<dbReference type="InterPro" id="IPR009057">
    <property type="entry name" value="Homeodomain-like_sf"/>
</dbReference>
<dbReference type="PROSITE" id="PS01124">
    <property type="entry name" value="HTH_ARAC_FAMILY_2"/>
    <property type="match status" value="1"/>
</dbReference>
<comment type="caution">
    <text evidence="5">The sequence shown here is derived from an EMBL/GenBank/DDBJ whole genome shotgun (WGS) entry which is preliminary data.</text>
</comment>
<evidence type="ECO:0000256" key="2">
    <source>
        <dbReference type="ARBA" id="ARBA00023125"/>
    </source>
</evidence>
<proteinExistence type="predicted"/>
<name>A0A3R9S7L0_9GAMM</name>
<dbReference type="Pfam" id="PF12833">
    <property type="entry name" value="HTH_18"/>
    <property type="match status" value="1"/>
</dbReference>
<dbReference type="RefSeq" id="WP_125697581.1">
    <property type="nucleotide sequence ID" value="NZ_RFES01000001.1"/>
</dbReference>
<dbReference type="GO" id="GO:0003700">
    <property type="term" value="F:DNA-binding transcription factor activity"/>
    <property type="evidence" value="ECO:0007669"/>
    <property type="project" value="InterPro"/>
</dbReference>
<protein>
    <submittedName>
        <fullName evidence="5">AraC family transcriptional regulator</fullName>
    </submittedName>
</protein>
<dbReference type="SMART" id="SM00342">
    <property type="entry name" value="HTH_ARAC"/>
    <property type="match status" value="1"/>
</dbReference>
<dbReference type="PANTHER" id="PTHR43280">
    <property type="entry name" value="ARAC-FAMILY TRANSCRIPTIONAL REGULATOR"/>
    <property type="match status" value="1"/>
</dbReference>
<evidence type="ECO:0000313" key="6">
    <source>
        <dbReference type="Proteomes" id="UP000276905"/>
    </source>
</evidence>
<dbReference type="Gene3D" id="1.10.10.60">
    <property type="entry name" value="Homeodomain-like"/>
    <property type="match status" value="1"/>
</dbReference>
<accession>A0A3R9S7L0</accession>
<dbReference type="InterPro" id="IPR018060">
    <property type="entry name" value="HTH_AraC"/>
</dbReference>
<keyword evidence="3" id="KW-0804">Transcription</keyword>
<gene>
    <name evidence="5" type="ORF">EA756_01300</name>
</gene>
<evidence type="ECO:0000256" key="3">
    <source>
        <dbReference type="ARBA" id="ARBA00023163"/>
    </source>
</evidence>
<dbReference type="EMBL" id="RFES01000001">
    <property type="protein sequence ID" value="RSO60756.1"/>
    <property type="molecule type" value="Genomic_DNA"/>
</dbReference>